<dbReference type="Gene3D" id="1.25.10.10">
    <property type="entry name" value="Leucine-rich Repeat Variant"/>
    <property type="match status" value="1"/>
</dbReference>
<reference evidence="1" key="2">
    <citation type="submission" date="2022-10" db="EMBL/GenBank/DDBJ databases">
        <authorList>
            <consortium name="ENA_rothamsted_submissions"/>
            <consortium name="culmorum"/>
            <person name="King R."/>
        </authorList>
    </citation>
    <scope>NUCLEOTIDE SEQUENCE</scope>
</reference>
<keyword evidence="2" id="KW-1185">Reference proteome</keyword>
<dbReference type="SUPFAM" id="SSF48371">
    <property type="entry name" value="ARM repeat"/>
    <property type="match status" value="1"/>
</dbReference>
<name>A0A9N9SF87_PHACE</name>
<dbReference type="InterPro" id="IPR011989">
    <property type="entry name" value="ARM-like"/>
</dbReference>
<evidence type="ECO:0000313" key="2">
    <source>
        <dbReference type="Proteomes" id="UP001153737"/>
    </source>
</evidence>
<gene>
    <name evidence="1" type="ORF">PHAECO_LOCUS7487</name>
</gene>
<organism evidence="1 2">
    <name type="scientific">Phaedon cochleariae</name>
    <name type="common">Mustard beetle</name>
    <dbReference type="NCBI Taxonomy" id="80249"/>
    <lineage>
        <taxon>Eukaryota</taxon>
        <taxon>Metazoa</taxon>
        <taxon>Ecdysozoa</taxon>
        <taxon>Arthropoda</taxon>
        <taxon>Hexapoda</taxon>
        <taxon>Insecta</taxon>
        <taxon>Pterygota</taxon>
        <taxon>Neoptera</taxon>
        <taxon>Endopterygota</taxon>
        <taxon>Coleoptera</taxon>
        <taxon>Polyphaga</taxon>
        <taxon>Cucujiformia</taxon>
        <taxon>Chrysomeloidea</taxon>
        <taxon>Chrysomelidae</taxon>
        <taxon>Chrysomelinae</taxon>
        <taxon>Chrysomelini</taxon>
        <taxon>Phaedon</taxon>
    </lineage>
</organism>
<dbReference type="AlphaFoldDB" id="A0A9N9SF87"/>
<evidence type="ECO:0000313" key="1">
    <source>
        <dbReference type="EMBL" id="CAG9819777.1"/>
    </source>
</evidence>
<dbReference type="PANTHER" id="PTHR15599:SF1">
    <property type="entry name" value="RADIAL SPOKE HEAD 14 HOMOLOG"/>
    <property type="match status" value="1"/>
</dbReference>
<protein>
    <submittedName>
        <fullName evidence="1">Uncharacterized protein</fullName>
    </submittedName>
</protein>
<sequence>MFSIHKNSYLHNYYKDINPRLINRCVERAWQANSIDEHDLDPPFNRLTSEQPHIPVENVDITRRPLGFGRKAMPKLRRELHHKNERVVIAAIESICDLVHDSERGYEAVNLKIVDRMVDLMAHENEAIREKTSRTLTVLARQACGRLAISTNRQLLENVAACAEDFYPEVRVQVAALLEMLAQFWKAADDLVEFGFVQILLSNLLKEEPEIIVIHLQTLRSLMHALAGKMIAIESDGYNIFMKLLDHKRSEIISEALACLSLLASTCVGEKLARQMNLLDTLNVHLHDERPEIFTNAASVIMFCTVKASGKIAASKINTMTKRLIQLSRNKLNPSTQIFAIKALTNICEHPEVRKEVQKKYIEYVENIQVGGDPCIQNYKAQLLTVLGWVASSYT</sequence>
<dbReference type="InterPro" id="IPR042856">
    <property type="entry name" value="RSP14"/>
</dbReference>
<dbReference type="OrthoDB" id="409644at2759"/>
<proteinExistence type="predicted"/>
<dbReference type="PANTHER" id="PTHR15599">
    <property type="entry name" value="RTDR1"/>
    <property type="match status" value="1"/>
</dbReference>
<dbReference type="Proteomes" id="UP001153737">
    <property type="component" value="Chromosome 3"/>
</dbReference>
<dbReference type="InterPro" id="IPR016024">
    <property type="entry name" value="ARM-type_fold"/>
</dbReference>
<reference evidence="1" key="1">
    <citation type="submission" date="2022-01" db="EMBL/GenBank/DDBJ databases">
        <authorList>
            <person name="King R."/>
        </authorList>
    </citation>
    <scope>NUCLEOTIDE SEQUENCE</scope>
</reference>
<dbReference type="EMBL" id="OU896709">
    <property type="protein sequence ID" value="CAG9819777.1"/>
    <property type="molecule type" value="Genomic_DNA"/>
</dbReference>
<accession>A0A9N9SF87</accession>